<sequence length="91" mass="10191">MLRSVPPLQRLLHGHLARNGMVEKFRFAGHRETTCITDHSLFLSNEMEQWNTRVLSSLFCVSPHRSFPSSASILAVTIVTPLAAKDCRLAS</sequence>
<accession>A0A8X6T9Y0</accession>
<dbReference type="EMBL" id="BMAW01098640">
    <property type="protein sequence ID" value="GFS85874.1"/>
    <property type="molecule type" value="Genomic_DNA"/>
</dbReference>
<keyword evidence="2" id="KW-1185">Reference proteome</keyword>
<evidence type="ECO:0000313" key="1">
    <source>
        <dbReference type="EMBL" id="GFS85874.1"/>
    </source>
</evidence>
<reference evidence="1" key="1">
    <citation type="submission" date="2020-08" db="EMBL/GenBank/DDBJ databases">
        <title>Multicomponent nature underlies the extraordinary mechanical properties of spider dragline silk.</title>
        <authorList>
            <person name="Kono N."/>
            <person name="Nakamura H."/>
            <person name="Mori M."/>
            <person name="Yoshida Y."/>
            <person name="Ohtoshi R."/>
            <person name="Malay A.D."/>
            <person name="Moran D.A.P."/>
            <person name="Tomita M."/>
            <person name="Numata K."/>
            <person name="Arakawa K."/>
        </authorList>
    </citation>
    <scope>NUCLEOTIDE SEQUENCE</scope>
</reference>
<organism evidence="1 2">
    <name type="scientific">Nephila pilipes</name>
    <name type="common">Giant wood spider</name>
    <name type="synonym">Nephila maculata</name>
    <dbReference type="NCBI Taxonomy" id="299642"/>
    <lineage>
        <taxon>Eukaryota</taxon>
        <taxon>Metazoa</taxon>
        <taxon>Ecdysozoa</taxon>
        <taxon>Arthropoda</taxon>
        <taxon>Chelicerata</taxon>
        <taxon>Arachnida</taxon>
        <taxon>Araneae</taxon>
        <taxon>Araneomorphae</taxon>
        <taxon>Entelegynae</taxon>
        <taxon>Araneoidea</taxon>
        <taxon>Nephilidae</taxon>
        <taxon>Nephila</taxon>
    </lineage>
</organism>
<evidence type="ECO:0000313" key="2">
    <source>
        <dbReference type="Proteomes" id="UP000887013"/>
    </source>
</evidence>
<protein>
    <submittedName>
        <fullName evidence="1">Uncharacterized protein</fullName>
    </submittedName>
</protein>
<name>A0A8X6T9Y0_NEPPI</name>
<proteinExistence type="predicted"/>
<dbReference type="AlphaFoldDB" id="A0A8X6T9Y0"/>
<comment type="caution">
    <text evidence="1">The sequence shown here is derived from an EMBL/GenBank/DDBJ whole genome shotgun (WGS) entry which is preliminary data.</text>
</comment>
<dbReference type="Proteomes" id="UP000887013">
    <property type="component" value="Unassembled WGS sequence"/>
</dbReference>
<gene>
    <name evidence="1" type="ORF">NPIL_346671</name>
</gene>